<sequence length="713" mass="79121">SKIRNIGIMAHIDAGKTTTTERMLFYSGYINKMGDIDSGNTVMDYLPTEIERGITVQSAAISFNWDNTQINLIDTPGHVDFTIEVERALRVLDGAVAIFDGSRGVEAQSRMVWLQADGHNIPRLAYINKMDKTEANFAASVDSLKRQLKANTLILQLPVFQANQFVGVIDLITMERIEWDMQVVSPNQNGRNCTIHKLTNKDKEWETSLSAKSSIIEQLADKFDEVAIQWLEGEYAGDAELFPSTELKKWIRHGTIDRTFVPVLCGSSYKNVGIQPLLNAVVDYLPQPSDIQHPFLRYYDNTLLAMAFKVLHDKRLGSIIFVRVYSGTLESGRKLYNVNKGKEEKVLRLMTVYADEYKDTKVIKAGNIGVISGFQSTVTGDTLLESKQALEAAVAKANLISKDTVDNKTDNSPVVLTAVRIPEPVFFCSVEVYSPTQEKALRHALDVLCKEDPSVRVNFDDYGSIMLSGMGELHMDVVSQRIKSEFKIDAYFGPIQVAYRECPTLQVTHKAMYSRTILDNLYEVEIAIQISPCPELSTMRDAINVQKPAYNPELSYSAALGVIQALQQGNILGYPVMGADVRILTARAKRGCPSGLITASAVKCTREALDKASCDLLEPMMQIEISTRGENLMQKILGDLAKRHAKISDISTTDNDGNMKILAEAPVSEMKGYASSLRSSTSGNADLSLHPSGYKVVTQERKLQLKRKISGTT</sequence>
<dbReference type="CDD" id="cd16262">
    <property type="entry name" value="EFG_III"/>
    <property type="match status" value="1"/>
</dbReference>
<keyword evidence="1" id="KW-0547">Nucleotide-binding</keyword>
<keyword evidence="7" id="KW-1185">Reference proteome</keyword>
<dbReference type="SMART" id="SM00838">
    <property type="entry name" value="EFG_C"/>
    <property type="match status" value="1"/>
</dbReference>
<dbReference type="CDD" id="cd01886">
    <property type="entry name" value="EF-G"/>
    <property type="match status" value="1"/>
</dbReference>
<dbReference type="Pfam" id="PF00679">
    <property type="entry name" value="EFG_C"/>
    <property type="match status" value="1"/>
</dbReference>
<evidence type="ECO:0000259" key="5">
    <source>
        <dbReference type="PROSITE" id="PS51722"/>
    </source>
</evidence>
<dbReference type="InterPro" id="IPR053905">
    <property type="entry name" value="EF-G-like_DII"/>
</dbReference>
<keyword evidence="3" id="KW-0496">Mitochondrion</keyword>
<reference evidence="6" key="3">
    <citation type="submission" date="2025-09" db="UniProtKB">
        <authorList>
            <consortium name="Ensembl"/>
        </authorList>
    </citation>
    <scope>IDENTIFICATION</scope>
</reference>
<dbReference type="InterPro" id="IPR005225">
    <property type="entry name" value="Small_GTP-bd"/>
</dbReference>
<dbReference type="AlphaFoldDB" id="H2YDZ9"/>
<dbReference type="PANTHER" id="PTHR43261">
    <property type="entry name" value="TRANSLATION ELONGATION FACTOR G-RELATED"/>
    <property type="match status" value="1"/>
</dbReference>
<dbReference type="FunCoup" id="H2YDZ9">
    <property type="interactions" value="5"/>
</dbReference>
<dbReference type="OMA" id="GPQFTFP"/>
<dbReference type="CDD" id="cd03713">
    <property type="entry name" value="EFG_mtEFG_C"/>
    <property type="match status" value="1"/>
</dbReference>
<dbReference type="SUPFAM" id="SSF52540">
    <property type="entry name" value="P-loop containing nucleoside triphosphate hydrolases"/>
    <property type="match status" value="1"/>
</dbReference>
<dbReference type="SUPFAM" id="SSF54211">
    <property type="entry name" value="Ribosomal protein S5 domain 2-like"/>
    <property type="match status" value="1"/>
</dbReference>
<evidence type="ECO:0000313" key="6">
    <source>
        <dbReference type="Ensembl" id="ENSCSAVP00000003547.1"/>
    </source>
</evidence>
<dbReference type="eggNOG" id="KOG0464">
    <property type="taxonomic scope" value="Eukaryota"/>
</dbReference>
<dbReference type="InterPro" id="IPR020568">
    <property type="entry name" value="Ribosomal_Su5_D2-typ_SF"/>
</dbReference>
<keyword evidence="4" id="KW-0342">GTP-binding</keyword>
<feature type="domain" description="Tr-type G" evidence="5">
    <location>
        <begin position="1"/>
        <end position="289"/>
    </location>
</feature>
<dbReference type="Pfam" id="PF22042">
    <property type="entry name" value="EF-G_D2"/>
    <property type="match status" value="1"/>
</dbReference>
<dbReference type="InterPro" id="IPR009000">
    <property type="entry name" value="Transl_B-barrel_sf"/>
</dbReference>
<dbReference type="InterPro" id="IPR000795">
    <property type="entry name" value="T_Tr_GTP-bd_dom"/>
</dbReference>
<proteinExistence type="predicted"/>
<dbReference type="Proteomes" id="UP000007875">
    <property type="component" value="Unassembled WGS sequence"/>
</dbReference>
<dbReference type="InterPro" id="IPR035647">
    <property type="entry name" value="EFG_III/V"/>
</dbReference>
<dbReference type="PANTHER" id="PTHR43261:SF1">
    <property type="entry name" value="RIBOSOME-RELEASING FACTOR 2, MITOCHONDRIAL"/>
    <property type="match status" value="1"/>
</dbReference>
<dbReference type="Ensembl" id="ENSCSAVT00000003602.1">
    <property type="protein sequence ID" value="ENSCSAVP00000003547.1"/>
    <property type="gene ID" value="ENSCSAVG00000002108.1"/>
</dbReference>
<reference evidence="7" key="1">
    <citation type="submission" date="2003-08" db="EMBL/GenBank/DDBJ databases">
        <authorList>
            <person name="Birren B."/>
            <person name="Nusbaum C."/>
            <person name="Abebe A."/>
            <person name="Abouelleil A."/>
            <person name="Adekoya E."/>
            <person name="Ait-zahra M."/>
            <person name="Allen N."/>
            <person name="Allen T."/>
            <person name="An P."/>
            <person name="Anderson M."/>
            <person name="Anderson S."/>
            <person name="Arachchi H."/>
            <person name="Armbruster J."/>
            <person name="Bachantsang P."/>
            <person name="Baldwin J."/>
            <person name="Barry A."/>
            <person name="Bayul T."/>
            <person name="Blitshsteyn B."/>
            <person name="Bloom T."/>
            <person name="Blye J."/>
            <person name="Boguslavskiy L."/>
            <person name="Borowsky M."/>
            <person name="Boukhgalter B."/>
            <person name="Brunache A."/>
            <person name="Butler J."/>
            <person name="Calixte N."/>
            <person name="Calvo S."/>
            <person name="Camarata J."/>
            <person name="Campo K."/>
            <person name="Chang J."/>
            <person name="Cheshatsang Y."/>
            <person name="Citroen M."/>
            <person name="Collymore A."/>
            <person name="Considine T."/>
            <person name="Cook A."/>
            <person name="Cooke P."/>
            <person name="Corum B."/>
            <person name="Cuomo C."/>
            <person name="David R."/>
            <person name="Dawoe T."/>
            <person name="Degray S."/>
            <person name="Dodge S."/>
            <person name="Dooley K."/>
            <person name="Dorje P."/>
            <person name="Dorjee K."/>
            <person name="Dorris L."/>
            <person name="Duffey N."/>
            <person name="Dupes A."/>
            <person name="Elkins T."/>
            <person name="Engels R."/>
            <person name="Erickson J."/>
            <person name="Farina A."/>
            <person name="Faro S."/>
            <person name="Ferreira P."/>
            <person name="Fischer H."/>
            <person name="Fitzgerald M."/>
            <person name="Foley K."/>
            <person name="Gage D."/>
            <person name="Galagan J."/>
            <person name="Gearin G."/>
            <person name="Gnerre S."/>
            <person name="Gnirke A."/>
            <person name="Goyette A."/>
            <person name="Graham J."/>
            <person name="Grandbois E."/>
            <person name="Gyaltsen K."/>
            <person name="Hafez N."/>
            <person name="Hagopian D."/>
            <person name="Hagos B."/>
            <person name="Hall J."/>
            <person name="Hatcher B."/>
            <person name="Heller A."/>
            <person name="Higgins H."/>
            <person name="Honan T."/>
            <person name="Horn A."/>
            <person name="Houde N."/>
            <person name="Hughes L."/>
            <person name="Hulme W."/>
            <person name="Husby E."/>
            <person name="Iliev I."/>
            <person name="Jaffe D."/>
            <person name="Jones C."/>
            <person name="Kamal M."/>
            <person name="Kamat A."/>
            <person name="Kamvysselis M."/>
            <person name="Karlsson E."/>
            <person name="Kells C."/>
            <person name="Kieu A."/>
            <person name="Kisner P."/>
            <person name="Kodira C."/>
            <person name="Kulbokas E."/>
            <person name="Labutti K."/>
            <person name="Lama D."/>
            <person name="Landers T."/>
            <person name="Leger J."/>
            <person name="Levine S."/>
            <person name="Lewis D."/>
            <person name="Lewis T."/>
            <person name="Lindblad-toh K."/>
            <person name="Liu X."/>
            <person name="Lokyitsang T."/>
            <person name="Lokyitsang Y."/>
            <person name="Lucien O."/>
            <person name="Lui A."/>
            <person name="Ma L.J."/>
            <person name="Mabbitt R."/>
            <person name="Macdonald J."/>
            <person name="Maclean C."/>
            <person name="Major J."/>
            <person name="Manning J."/>
            <person name="Marabella R."/>
            <person name="Maru K."/>
            <person name="Matthews C."/>
            <person name="Mauceli E."/>
            <person name="Mccarthy M."/>
            <person name="Mcdonough S."/>
            <person name="Mcghee T."/>
            <person name="Meldrim J."/>
            <person name="Meneus L."/>
            <person name="Mesirov J."/>
            <person name="Mihalev A."/>
            <person name="Mihova T."/>
            <person name="Mikkelsen T."/>
            <person name="Mlenga V."/>
            <person name="Moru K."/>
            <person name="Mozes J."/>
            <person name="Mulrain L."/>
            <person name="Munson G."/>
            <person name="Naylor J."/>
            <person name="Newes C."/>
            <person name="Nguyen C."/>
            <person name="Nguyen N."/>
            <person name="Nguyen T."/>
            <person name="Nicol R."/>
            <person name="Nielsen C."/>
            <person name="Nizzari M."/>
            <person name="Norbu C."/>
            <person name="Norbu N."/>
            <person name="O'donnell P."/>
            <person name="Okoawo O."/>
            <person name="O'leary S."/>
            <person name="Omotosho B."/>
            <person name="O'neill K."/>
            <person name="Osman S."/>
            <person name="Parker S."/>
            <person name="Perrin D."/>
            <person name="Phunkhang P."/>
            <person name="Piqani B."/>
            <person name="Purcell S."/>
            <person name="Rachupka T."/>
            <person name="Ramasamy U."/>
            <person name="Rameau R."/>
            <person name="Ray V."/>
            <person name="Raymond C."/>
            <person name="Retta R."/>
            <person name="Richardson S."/>
            <person name="Rise C."/>
            <person name="Rodriguez J."/>
            <person name="Rogers J."/>
            <person name="Rogov P."/>
            <person name="Rutman M."/>
            <person name="Schupbach R."/>
            <person name="Seaman C."/>
            <person name="Settipalli S."/>
            <person name="Sharpe T."/>
            <person name="Sheridan J."/>
            <person name="Sherpa N."/>
            <person name="Shi J."/>
            <person name="Smirnov S."/>
            <person name="Smith C."/>
            <person name="Sougnez C."/>
            <person name="Spencer B."/>
            <person name="Stalker J."/>
            <person name="Stange-thomann N."/>
            <person name="Stavropoulos S."/>
            <person name="Stetson K."/>
            <person name="Stone C."/>
            <person name="Stone S."/>
            <person name="Stubbs M."/>
            <person name="Talamas J."/>
            <person name="Tchuinga P."/>
            <person name="Tenzing P."/>
            <person name="Tesfaye S."/>
            <person name="Theodore J."/>
            <person name="Thoulutsang Y."/>
            <person name="Topham K."/>
            <person name="Towey S."/>
            <person name="Tsamla T."/>
            <person name="Tsomo N."/>
            <person name="Vallee D."/>
            <person name="Vassiliev H."/>
            <person name="Venkataraman V."/>
            <person name="Vinson J."/>
            <person name="Vo A."/>
            <person name="Wade C."/>
            <person name="Wang S."/>
            <person name="Wangchuk T."/>
            <person name="Wangdi T."/>
            <person name="Whittaker C."/>
            <person name="Wilkinson J."/>
            <person name="Wu Y."/>
            <person name="Wyman D."/>
            <person name="Yadav S."/>
            <person name="Yang S."/>
            <person name="Yang X."/>
            <person name="Yeager S."/>
            <person name="Yee E."/>
            <person name="Young G."/>
            <person name="Zainoun J."/>
            <person name="Zembeck L."/>
            <person name="Zimmer A."/>
            <person name="Zody M."/>
            <person name="Lander E."/>
        </authorList>
    </citation>
    <scope>NUCLEOTIDE SEQUENCE [LARGE SCALE GENOMIC DNA]</scope>
</reference>
<dbReference type="InterPro" id="IPR041095">
    <property type="entry name" value="EFG_II"/>
</dbReference>
<keyword evidence="2" id="KW-0648">Protein biosynthesis</keyword>
<dbReference type="GO" id="GO:0032790">
    <property type="term" value="P:ribosome disassembly"/>
    <property type="evidence" value="ECO:0007669"/>
    <property type="project" value="TreeGrafter"/>
</dbReference>
<dbReference type="GO" id="GO:0032543">
    <property type="term" value="P:mitochondrial translation"/>
    <property type="evidence" value="ECO:0007669"/>
    <property type="project" value="TreeGrafter"/>
</dbReference>
<dbReference type="GO" id="GO:0003924">
    <property type="term" value="F:GTPase activity"/>
    <property type="evidence" value="ECO:0007669"/>
    <property type="project" value="InterPro"/>
</dbReference>
<dbReference type="Pfam" id="PF00009">
    <property type="entry name" value="GTP_EFTU"/>
    <property type="match status" value="1"/>
</dbReference>
<dbReference type="STRING" id="51511.ENSCSAVP00000003547"/>
<organism evidence="6 7">
    <name type="scientific">Ciona savignyi</name>
    <name type="common">Pacific transparent sea squirt</name>
    <dbReference type="NCBI Taxonomy" id="51511"/>
    <lineage>
        <taxon>Eukaryota</taxon>
        <taxon>Metazoa</taxon>
        <taxon>Chordata</taxon>
        <taxon>Tunicata</taxon>
        <taxon>Ascidiacea</taxon>
        <taxon>Phlebobranchia</taxon>
        <taxon>Cionidae</taxon>
        <taxon>Ciona</taxon>
    </lineage>
</organism>
<dbReference type="InterPro" id="IPR009022">
    <property type="entry name" value="EFG_III"/>
</dbReference>
<dbReference type="Gene3D" id="3.40.50.300">
    <property type="entry name" value="P-loop containing nucleotide triphosphate hydrolases"/>
    <property type="match status" value="1"/>
</dbReference>
<dbReference type="InParanoid" id="H2YDZ9"/>
<evidence type="ECO:0000256" key="3">
    <source>
        <dbReference type="ARBA" id="ARBA00023128"/>
    </source>
</evidence>
<evidence type="ECO:0000256" key="4">
    <source>
        <dbReference type="ARBA" id="ARBA00023134"/>
    </source>
</evidence>
<dbReference type="Pfam" id="PF14492">
    <property type="entry name" value="EFG_III"/>
    <property type="match status" value="1"/>
</dbReference>
<dbReference type="PRINTS" id="PR00315">
    <property type="entry name" value="ELONGATNFCT"/>
</dbReference>
<dbReference type="InterPro" id="IPR014721">
    <property type="entry name" value="Ribsml_uS5_D2-typ_fold_subgr"/>
</dbReference>
<reference evidence="6" key="2">
    <citation type="submission" date="2025-08" db="UniProtKB">
        <authorList>
            <consortium name="Ensembl"/>
        </authorList>
    </citation>
    <scope>IDENTIFICATION</scope>
</reference>
<name>H2YDZ9_CIOSA</name>
<protein>
    <recommendedName>
        <fullName evidence="5">Tr-type G domain-containing protein</fullName>
    </recommendedName>
</protein>
<dbReference type="SUPFAM" id="SSF50447">
    <property type="entry name" value="Translation proteins"/>
    <property type="match status" value="1"/>
</dbReference>
<dbReference type="GO" id="GO:0005525">
    <property type="term" value="F:GTP binding"/>
    <property type="evidence" value="ECO:0007669"/>
    <property type="project" value="UniProtKB-KW"/>
</dbReference>
<dbReference type="Gene3D" id="3.30.70.870">
    <property type="entry name" value="Elongation Factor G (Translational Gtpase), domain 3"/>
    <property type="match status" value="1"/>
</dbReference>
<dbReference type="GO" id="GO:0005759">
    <property type="term" value="C:mitochondrial matrix"/>
    <property type="evidence" value="ECO:0007669"/>
    <property type="project" value="UniProtKB-ARBA"/>
</dbReference>
<dbReference type="GeneTree" id="ENSGT00550000074890"/>
<dbReference type="InterPro" id="IPR027417">
    <property type="entry name" value="P-loop_NTPase"/>
</dbReference>
<dbReference type="SUPFAM" id="SSF54980">
    <property type="entry name" value="EF-G C-terminal domain-like"/>
    <property type="match status" value="2"/>
</dbReference>
<dbReference type="Gene3D" id="3.30.70.240">
    <property type="match status" value="1"/>
</dbReference>
<evidence type="ECO:0000256" key="2">
    <source>
        <dbReference type="ARBA" id="ARBA00022917"/>
    </source>
</evidence>
<evidence type="ECO:0000313" key="7">
    <source>
        <dbReference type="Proteomes" id="UP000007875"/>
    </source>
</evidence>
<dbReference type="FunFam" id="3.40.50.300:FF:000514">
    <property type="entry name" value="Ribosome-releasing factor 2, mitochondrial"/>
    <property type="match status" value="1"/>
</dbReference>
<dbReference type="InterPro" id="IPR000640">
    <property type="entry name" value="EFG_V-like"/>
</dbReference>
<accession>H2YDZ9</accession>
<dbReference type="Gene3D" id="3.30.230.10">
    <property type="match status" value="1"/>
</dbReference>
<dbReference type="InterPro" id="IPR035649">
    <property type="entry name" value="EFG_V"/>
</dbReference>
<dbReference type="NCBIfam" id="TIGR00231">
    <property type="entry name" value="small_GTP"/>
    <property type="match status" value="1"/>
</dbReference>
<dbReference type="Gene3D" id="2.40.30.10">
    <property type="entry name" value="Translation factors"/>
    <property type="match status" value="1"/>
</dbReference>
<dbReference type="PROSITE" id="PS51722">
    <property type="entry name" value="G_TR_2"/>
    <property type="match status" value="1"/>
</dbReference>
<evidence type="ECO:0000256" key="1">
    <source>
        <dbReference type="ARBA" id="ARBA00022741"/>
    </source>
</evidence>